<reference evidence="10" key="1">
    <citation type="journal article" date="2019" name="Int. J. Syst. Evol. Microbiol.">
        <title>The Global Catalogue of Microorganisms (GCM) 10K type strain sequencing project: providing services to taxonomists for standard genome sequencing and annotation.</title>
        <authorList>
            <consortium name="The Broad Institute Genomics Platform"/>
            <consortium name="The Broad Institute Genome Sequencing Center for Infectious Disease"/>
            <person name="Wu L."/>
            <person name="Ma J."/>
        </authorList>
    </citation>
    <scope>NUCLEOTIDE SEQUENCE [LARGE SCALE GENOMIC DNA]</scope>
    <source>
        <strain evidence="10">JCM 17555</strain>
    </source>
</reference>
<dbReference type="InterPro" id="IPR027417">
    <property type="entry name" value="P-loop_NTPase"/>
</dbReference>
<keyword evidence="10" id="KW-1185">Reference proteome</keyword>
<dbReference type="InterPro" id="IPR048466">
    <property type="entry name" value="DNA_pol3_delta-like_C"/>
</dbReference>
<protein>
    <recommendedName>
        <fullName evidence="7">DNA polymerase III subunit delta</fullName>
        <ecNumber evidence="7">2.7.7.7</ecNumber>
    </recommendedName>
</protein>
<keyword evidence="2" id="KW-0548">Nucleotidyltransferase</keyword>
<evidence type="ECO:0000256" key="1">
    <source>
        <dbReference type="ARBA" id="ARBA00022679"/>
    </source>
</evidence>
<evidence type="ECO:0000256" key="3">
    <source>
        <dbReference type="ARBA" id="ARBA00022705"/>
    </source>
</evidence>
<evidence type="ECO:0000256" key="2">
    <source>
        <dbReference type="ARBA" id="ARBA00022695"/>
    </source>
</evidence>
<evidence type="ECO:0000256" key="6">
    <source>
        <dbReference type="ARBA" id="ARBA00049244"/>
    </source>
</evidence>
<sequence length="351" mass="39273">MRLKPEGIKAHFDKQFRQGHGLADSSMWAVWISSDEPLFRNEAADEVRAQCRELGFNQRQVYQVGTDFDWNGLAQQFETASLFAEQSVLQLHLIALPSDAGRKVLLSWLERPPADTFVLILSDRIESKTLNTKWFKQFEQSQAHVPIWPMKSDGLASWLARRANQAGLHLTAPALTLLQQYIDGNLLAADQELRKLSLLHGKSQIDERHIADAISDSSRYTVFDLTDACLEGKGEKAVSIVLHLRSENVADPILLWSLSRELRVLAKILRAQASGANFQDACQQAGVVRFRQQAYKQHAARLRPARLKQAHQLACLCDAAIKKANPLPIEQLLCDFALALSGQPPKVCAPV</sequence>
<dbReference type="SUPFAM" id="SSF52540">
    <property type="entry name" value="P-loop containing nucleoside triphosphate hydrolases"/>
    <property type="match status" value="1"/>
</dbReference>
<dbReference type="PANTHER" id="PTHR34388">
    <property type="entry name" value="DNA POLYMERASE III SUBUNIT DELTA"/>
    <property type="match status" value="1"/>
</dbReference>
<organism evidence="9 10">
    <name type="scientific">Allohahella marinimesophila</name>
    <dbReference type="NCBI Taxonomy" id="1054972"/>
    <lineage>
        <taxon>Bacteria</taxon>
        <taxon>Pseudomonadati</taxon>
        <taxon>Pseudomonadota</taxon>
        <taxon>Gammaproteobacteria</taxon>
        <taxon>Oceanospirillales</taxon>
        <taxon>Hahellaceae</taxon>
        <taxon>Allohahella</taxon>
    </lineage>
</organism>
<comment type="catalytic activity">
    <reaction evidence="6">
        <text>DNA(n) + a 2'-deoxyribonucleoside 5'-triphosphate = DNA(n+1) + diphosphate</text>
        <dbReference type="Rhea" id="RHEA:22508"/>
        <dbReference type="Rhea" id="RHEA-COMP:17339"/>
        <dbReference type="Rhea" id="RHEA-COMP:17340"/>
        <dbReference type="ChEBI" id="CHEBI:33019"/>
        <dbReference type="ChEBI" id="CHEBI:61560"/>
        <dbReference type="ChEBI" id="CHEBI:173112"/>
        <dbReference type="EC" id="2.7.7.7"/>
    </reaction>
</comment>
<dbReference type="Proteomes" id="UP001501337">
    <property type="component" value="Unassembled WGS sequence"/>
</dbReference>
<dbReference type="EC" id="2.7.7.7" evidence="7"/>
<dbReference type="Gene3D" id="1.20.272.10">
    <property type="match status" value="1"/>
</dbReference>
<evidence type="ECO:0000313" key="10">
    <source>
        <dbReference type="Proteomes" id="UP001501337"/>
    </source>
</evidence>
<keyword evidence="4" id="KW-0239">DNA-directed DNA polymerase</keyword>
<dbReference type="Gene3D" id="3.40.50.300">
    <property type="entry name" value="P-loop containing nucleotide triphosphate hydrolases"/>
    <property type="match status" value="1"/>
</dbReference>
<dbReference type="InterPro" id="IPR008921">
    <property type="entry name" value="DNA_pol3_clamp-load_cplx_C"/>
</dbReference>
<evidence type="ECO:0000259" key="8">
    <source>
        <dbReference type="Pfam" id="PF21694"/>
    </source>
</evidence>
<dbReference type="PANTHER" id="PTHR34388:SF1">
    <property type="entry name" value="DNA POLYMERASE III SUBUNIT DELTA"/>
    <property type="match status" value="1"/>
</dbReference>
<dbReference type="EMBL" id="BAABBO010000012">
    <property type="protein sequence ID" value="GAA3968719.1"/>
    <property type="molecule type" value="Genomic_DNA"/>
</dbReference>
<keyword evidence="1" id="KW-0808">Transferase</keyword>
<name>A0ABP7PR65_9GAMM</name>
<dbReference type="CDD" id="cd18138">
    <property type="entry name" value="HLD_clamp_pol_III_delta"/>
    <property type="match status" value="1"/>
</dbReference>
<comment type="caution">
    <text evidence="9">The sequence shown here is derived from an EMBL/GenBank/DDBJ whole genome shotgun (WGS) entry which is preliminary data.</text>
</comment>
<dbReference type="RefSeq" id="WP_344807445.1">
    <property type="nucleotide sequence ID" value="NZ_BAABBO010000012.1"/>
</dbReference>
<comment type="similarity">
    <text evidence="5">Belongs to the DNA polymerase HolA subunit family.</text>
</comment>
<accession>A0ABP7PR65</accession>
<dbReference type="InterPro" id="IPR005790">
    <property type="entry name" value="DNA_polIII_delta"/>
</dbReference>
<feature type="domain" description="DNA polymerase III delta subunit-like C-terminal" evidence="8">
    <location>
        <begin position="221"/>
        <end position="324"/>
    </location>
</feature>
<keyword evidence="3" id="KW-0235">DNA replication</keyword>
<evidence type="ECO:0000256" key="4">
    <source>
        <dbReference type="ARBA" id="ARBA00022932"/>
    </source>
</evidence>
<dbReference type="NCBIfam" id="TIGR01128">
    <property type="entry name" value="holA"/>
    <property type="match status" value="1"/>
</dbReference>
<dbReference type="Pfam" id="PF21694">
    <property type="entry name" value="DNA_pol3_delta_C"/>
    <property type="match status" value="1"/>
</dbReference>
<evidence type="ECO:0000313" key="9">
    <source>
        <dbReference type="EMBL" id="GAA3968719.1"/>
    </source>
</evidence>
<dbReference type="Gene3D" id="1.10.8.60">
    <property type="match status" value="1"/>
</dbReference>
<evidence type="ECO:0000256" key="5">
    <source>
        <dbReference type="ARBA" id="ARBA00034754"/>
    </source>
</evidence>
<proteinExistence type="inferred from homology"/>
<gene>
    <name evidence="9" type="primary">holA</name>
    <name evidence="9" type="ORF">GCM10022278_28080</name>
</gene>
<dbReference type="SUPFAM" id="SSF48019">
    <property type="entry name" value="post-AAA+ oligomerization domain-like"/>
    <property type="match status" value="1"/>
</dbReference>
<evidence type="ECO:0000256" key="7">
    <source>
        <dbReference type="NCBIfam" id="TIGR01128"/>
    </source>
</evidence>